<dbReference type="InterPro" id="IPR036407">
    <property type="entry name" value="DM_DNA-bd_sf"/>
</dbReference>
<evidence type="ECO:0000313" key="7">
    <source>
        <dbReference type="EMBL" id="KAI1697513.1"/>
    </source>
</evidence>
<dbReference type="GO" id="GO:0046872">
    <property type="term" value="F:metal ion binding"/>
    <property type="evidence" value="ECO:0007669"/>
    <property type="project" value="UniProtKB-KW"/>
</dbReference>
<dbReference type="Gene3D" id="4.10.1040.10">
    <property type="entry name" value="DM DNA-binding domain"/>
    <property type="match status" value="1"/>
</dbReference>
<feature type="domain" description="DM" evidence="6">
    <location>
        <begin position="52"/>
        <end position="98"/>
    </location>
</feature>
<dbReference type="InterPro" id="IPR026607">
    <property type="entry name" value="DMRT"/>
</dbReference>
<dbReference type="GO" id="GO:0000978">
    <property type="term" value="F:RNA polymerase II cis-regulatory region sequence-specific DNA binding"/>
    <property type="evidence" value="ECO:0007669"/>
    <property type="project" value="TreeGrafter"/>
</dbReference>
<evidence type="ECO:0000256" key="3">
    <source>
        <dbReference type="ARBA" id="ARBA00023125"/>
    </source>
</evidence>
<accession>A0AAD4QUW1</accession>
<dbReference type="GO" id="GO:0007548">
    <property type="term" value="P:sex differentiation"/>
    <property type="evidence" value="ECO:0007669"/>
    <property type="project" value="TreeGrafter"/>
</dbReference>
<dbReference type="Pfam" id="PF00751">
    <property type="entry name" value="DM"/>
    <property type="match status" value="1"/>
</dbReference>
<evidence type="ECO:0000259" key="6">
    <source>
        <dbReference type="PROSITE" id="PS50809"/>
    </source>
</evidence>
<keyword evidence="1 5" id="KW-0479">Metal-binding</keyword>
<keyword evidence="2 5" id="KW-0862">Zinc</keyword>
<comment type="subcellular location">
    <subcellularLocation>
        <location evidence="5">Nucleus</location>
    </subcellularLocation>
</comment>
<keyword evidence="4 5" id="KW-0539">Nucleus</keyword>
<reference evidence="7" key="1">
    <citation type="submission" date="2022-01" db="EMBL/GenBank/DDBJ databases">
        <title>Genome Sequence Resource for Two Populations of Ditylenchus destructor, the Migratory Endoparasitic Phytonematode.</title>
        <authorList>
            <person name="Zhang H."/>
            <person name="Lin R."/>
            <person name="Xie B."/>
        </authorList>
    </citation>
    <scope>NUCLEOTIDE SEQUENCE</scope>
    <source>
        <strain evidence="7">BazhouSP</strain>
    </source>
</reference>
<comment type="caution">
    <text evidence="7">The sequence shown here is derived from an EMBL/GenBank/DDBJ whole genome shotgun (WGS) entry which is preliminary data.</text>
</comment>
<evidence type="ECO:0000256" key="2">
    <source>
        <dbReference type="ARBA" id="ARBA00022833"/>
    </source>
</evidence>
<dbReference type="GO" id="GO:0005634">
    <property type="term" value="C:nucleus"/>
    <property type="evidence" value="ECO:0007669"/>
    <property type="project" value="UniProtKB-SubCell"/>
</dbReference>
<dbReference type="SMART" id="SM00301">
    <property type="entry name" value="DM"/>
    <property type="match status" value="1"/>
</dbReference>
<dbReference type="PANTHER" id="PTHR12322:SF53">
    <property type="entry name" value="DOUBLESEX-MAB RELATED 11E"/>
    <property type="match status" value="1"/>
</dbReference>
<dbReference type="PANTHER" id="PTHR12322">
    <property type="entry name" value="DOUBLESEX AND MAB-3 RELATED TRANSCRIPTION FACTOR DMRT"/>
    <property type="match status" value="1"/>
</dbReference>
<protein>
    <submittedName>
        <fullName evidence="7">DM DNA binding domain-containing protein</fullName>
    </submittedName>
</protein>
<dbReference type="PROSITE" id="PS50809">
    <property type="entry name" value="DM_2"/>
    <property type="match status" value="1"/>
</dbReference>
<evidence type="ECO:0000256" key="5">
    <source>
        <dbReference type="PROSITE-ProRule" id="PRU00070"/>
    </source>
</evidence>
<dbReference type="SUPFAM" id="SSF82927">
    <property type="entry name" value="Cysteine-rich DNA binding domain, (DM domain)"/>
    <property type="match status" value="1"/>
</dbReference>
<name>A0AAD4QUW1_9BILA</name>
<dbReference type="EMBL" id="JAKKPZ010000265">
    <property type="protein sequence ID" value="KAI1697513.1"/>
    <property type="molecule type" value="Genomic_DNA"/>
</dbReference>
<sequence length="289" mass="32321">MFSVNNIFEVLNNGKLNMENCNLLTAKNNQCKIMSSALKPGPRYHKEHPPYCHCCANHDVQSRLKGHKNCPFQSCECLKCKIVKRRRRLMAEQIKERRRQRKLAKAAKALKNNTVDLPTNQDFDFAALCFVPEEPFNVPEINPQLIFDTLQLNSGSIEMTMTDPTLQFDGINSPDIGFSSTAASISPNESIATMSDEMNISALALLESLRMASLAPPAPTFSIPPPLNLCALQPGIPYSSMDVPVSPTMPLPMFPPNETFTYSNSEFSLPNTFLQQIQQSFFNDFLPLS</sequence>
<dbReference type="GO" id="GO:0000981">
    <property type="term" value="F:DNA-binding transcription factor activity, RNA polymerase II-specific"/>
    <property type="evidence" value="ECO:0007669"/>
    <property type="project" value="TreeGrafter"/>
</dbReference>
<dbReference type="InterPro" id="IPR001275">
    <property type="entry name" value="DM_DNA-bd"/>
</dbReference>
<gene>
    <name evidence="7" type="ORF">DdX_18465</name>
</gene>
<feature type="DNA-binding region" description="DM" evidence="5">
    <location>
        <begin position="52"/>
        <end position="98"/>
    </location>
</feature>
<dbReference type="Proteomes" id="UP001201812">
    <property type="component" value="Unassembled WGS sequence"/>
</dbReference>
<keyword evidence="8" id="KW-1185">Reference proteome</keyword>
<evidence type="ECO:0000256" key="4">
    <source>
        <dbReference type="ARBA" id="ARBA00023242"/>
    </source>
</evidence>
<keyword evidence="3 5" id="KW-0238">DNA-binding</keyword>
<dbReference type="AlphaFoldDB" id="A0AAD4QUW1"/>
<proteinExistence type="predicted"/>
<evidence type="ECO:0000313" key="8">
    <source>
        <dbReference type="Proteomes" id="UP001201812"/>
    </source>
</evidence>
<evidence type="ECO:0000256" key="1">
    <source>
        <dbReference type="ARBA" id="ARBA00022723"/>
    </source>
</evidence>
<organism evidence="7 8">
    <name type="scientific">Ditylenchus destructor</name>
    <dbReference type="NCBI Taxonomy" id="166010"/>
    <lineage>
        <taxon>Eukaryota</taxon>
        <taxon>Metazoa</taxon>
        <taxon>Ecdysozoa</taxon>
        <taxon>Nematoda</taxon>
        <taxon>Chromadorea</taxon>
        <taxon>Rhabditida</taxon>
        <taxon>Tylenchina</taxon>
        <taxon>Tylenchomorpha</taxon>
        <taxon>Sphaerularioidea</taxon>
        <taxon>Anguinidae</taxon>
        <taxon>Anguininae</taxon>
        <taxon>Ditylenchus</taxon>
    </lineage>
</organism>